<keyword evidence="1" id="KW-0175">Coiled coil</keyword>
<organism evidence="6 7">
    <name type="scientific">Burkholderia mayonis</name>
    <dbReference type="NCBI Taxonomy" id="1385591"/>
    <lineage>
        <taxon>Bacteria</taxon>
        <taxon>Pseudomonadati</taxon>
        <taxon>Pseudomonadota</taxon>
        <taxon>Betaproteobacteria</taxon>
        <taxon>Burkholderiales</taxon>
        <taxon>Burkholderiaceae</taxon>
        <taxon>Burkholderia</taxon>
        <taxon>pseudomallei group</taxon>
    </lineage>
</organism>
<evidence type="ECO:0000256" key="3">
    <source>
        <dbReference type="PROSITE-ProRule" id="PRU00335"/>
    </source>
</evidence>
<dbReference type="Pfam" id="PF00440">
    <property type="entry name" value="TetR_N"/>
    <property type="match status" value="1"/>
</dbReference>
<evidence type="ECO:0000256" key="1">
    <source>
        <dbReference type="ARBA" id="ARBA00023054"/>
    </source>
</evidence>
<feature type="DNA-binding region" description="H-T-H motif" evidence="3">
    <location>
        <begin position="43"/>
        <end position="62"/>
    </location>
</feature>
<dbReference type="SUPFAM" id="SSF46689">
    <property type="entry name" value="Homeodomain-like"/>
    <property type="match status" value="1"/>
</dbReference>
<dbReference type="Gene3D" id="1.10.357.10">
    <property type="entry name" value="Tetracycline Repressor, domain 2"/>
    <property type="match status" value="1"/>
</dbReference>
<dbReference type="InterPro" id="IPR050109">
    <property type="entry name" value="HTH-type_TetR-like_transc_reg"/>
</dbReference>
<dbReference type="InterPro" id="IPR009057">
    <property type="entry name" value="Homeodomain-like_sf"/>
</dbReference>
<gene>
    <name evidence="6" type="ORF">WS70_27655</name>
</gene>
<dbReference type="PROSITE" id="PS50977">
    <property type="entry name" value="HTH_TETR_2"/>
    <property type="match status" value="1"/>
</dbReference>
<dbReference type="EMBL" id="CP013387">
    <property type="protein sequence ID" value="AOJ05456.1"/>
    <property type="molecule type" value="Genomic_DNA"/>
</dbReference>
<dbReference type="InterPro" id="IPR036271">
    <property type="entry name" value="Tet_transcr_reg_TetR-rel_C_sf"/>
</dbReference>
<dbReference type="KEGG" id="buu:WS70_27655"/>
<proteinExistence type="predicted"/>
<dbReference type="GO" id="GO:0000976">
    <property type="term" value="F:transcription cis-regulatory region binding"/>
    <property type="evidence" value="ECO:0007669"/>
    <property type="project" value="TreeGrafter"/>
</dbReference>
<dbReference type="Proteomes" id="UP000062519">
    <property type="component" value="Chromosome 2"/>
</dbReference>
<dbReference type="GO" id="GO:0003700">
    <property type="term" value="F:DNA-binding transcription factor activity"/>
    <property type="evidence" value="ECO:0007669"/>
    <property type="project" value="TreeGrafter"/>
</dbReference>
<evidence type="ECO:0000256" key="4">
    <source>
        <dbReference type="SAM" id="MobiDB-lite"/>
    </source>
</evidence>
<name>A0A1B4FP67_9BURK</name>
<feature type="region of interest" description="Disordered" evidence="4">
    <location>
        <begin position="207"/>
        <end position="226"/>
    </location>
</feature>
<dbReference type="InterPro" id="IPR041490">
    <property type="entry name" value="KstR2_TetR_C"/>
</dbReference>
<accession>A0A1B4FP67</accession>
<keyword evidence="7" id="KW-1185">Reference proteome</keyword>
<dbReference type="PANTHER" id="PTHR30055:SF183">
    <property type="entry name" value="NUCLEOID OCCLUSION FACTOR SLMA"/>
    <property type="match status" value="1"/>
</dbReference>
<evidence type="ECO:0000313" key="6">
    <source>
        <dbReference type="EMBL" id="AOJ05456.1"/>
    </source>
</evidence>
<dbReference type="PANTHER" id="PTHR30055">
    <property type="entry name" value="HTH-TYPE TRANSCRIPTIONAL REGULATOR RUTR"/>
    <property type="match status" value="1"/>
</dbReference>
<reference evidence="6 7" key="1">
    <citation type="submission" date="2015-12" db="EMBL/GenBank/DDBJ databases">
        <title>Diversity of Burkholderia near neighbor genomes.</title>
        <authorList>
            <person name="Sahl J."/>
            <person name="Wagner D."/>
            <person name="Keim P."/>
        </authorList>
    </citation>
    <scope>NUCLEOTIDE SEQUENCE [LARGE SCALE GENOMIC DNA]</scope>
    <source>
        <strain evidence="6 7">BDU6</strain>
    </source>
</reference>
<evidence type="ECO:0000259" key="5">
    <source>
        <dbReference type="PROSITE" id="PS50977"/>
    </source>
</evidence>
<feature type="domain" description="HTH tetR-type" evidence="5">
    <location>
        <begin position="20"/>
        <end position="80"/>
    </location>
</feature>
<dbReference type="Pfam" id="PF17932">
    <property type="entry name" value="TetR_C_24"/>
    <property type="match status" value="1"/>
</dbReference>
<dbReference type="AlphaFoldDB" id="A0A1B4FP67"/>
<evidence type="ECO:0000256" key="2">
    <source>
        <dbReference type="ARBA" id="ARBA00023125"/>
    </source>
</evidence>
<feature type="compositionally biased region" description="Basic residues" evidence="4">
    <location>
        <begin position="217"/>
        <end position="226"/>
    </location>
</feature>
<protein>
    <submittedName>
        <fullName evidence="6">TetR family transcriptional regulator</fullName>
    </submittedName>
</protein>
<sequence length="226" mass="25068">MSAIPQAARKRGRPVKGESATLRDELILKSAKLFRTQGYERTTVRDIAAAAGVQAGSWFYYFKTKQDILVAVMEQGMSNALARIEALDVENQPARDAFRALVHTHLKTLVSPDHDFIPVLLYEWKSLDEAMQAKVLKLKDRYEAVWDGVIERLQAAGEWPAPTPIDRLLMFGALNWVAQWYKPDGPLGFDALADHAVQFLLRTGGMPAPAPAAASAAKRKRAAKAR</sequence>
<dbReference type="RefSeq" id="WP_059596918.1">
    <property type="nucleotide sequence ID" value="NZ_CP013387.1"/>
</dbReference>
<dbReference type="InterPro" id="IPR001647">
    <property type="entry name" value="HTH_TetR"/>
</dbReference>
<keyword evidence="2 3" id="KW-0238">DNA-binding</keyword>
<evidence type="ECO:0000313" key="7">
    <source>
        <dbReference type="Proteomes" id="UP000062519"/>
    </source>
</evidence>
<dbReference type="PRINTS" id="PR00455">
    <property type="entry name" value="HTHTETR"/>
</dbReference>
<dbReference type="SUPFAM" id="SSF48498">
    <property type="entry name" value="Tetracyclin repressor-like, C-terminal domain"/>
    <property type="match status" value="1"/>
</dbReference>